<evidence type="ECO:0000256" key="6">
    <source>
        <dbReference type="SAM" id="SignalP"/>
    </source>
</evidence>
<keyword evidence="3" id="KW-0677">Repeat</keyword>
<dbReference type="PANTHER" id="PTHR34606">
    <property type="entry name" value="BON DOMAIN-CONTAINING PROTEIN"/>
    <property type="match status" value="1"/>
</dbReference>
<comment type="caution">
    <text evidence="8">The sequence shown here is derived from an EMBL/GenBank/DDBJ whole genome shotgun (WGS) entry which is preliminary data.</text>
</comment>
<organism evidence="8 9">
    <name type="scientific">Sphaerotilus montanus</name>
    <dbReference type="NCBI Taxonomy" id="522889"/>
    <lineage>
        <taxon>Bacteria</taxon>
        <taxon>Pseudomonadati</taxon>
        <taxon>Pseudomonadota</taxon>
        <taxon>Betaproteobacteria</taxon>
        <taxon>Burkholderiales</taxon>
        <taxon>Sphaerotilaceae</taxon>
        <taxon>Sphaerotilus</taxon>
    </lineage>
</organism>
<keyword evidence="2 6" id="KW-0732">Signal</keyword>
<keyword evidence="4" id="KW-0574">Periplasm</keyword>
<gene>
    <name evidence="8" type="ORF">BDD16_003782</name>
</gene>
<evidence type="ECO:0000256" key="3">
    <source>
        <dbReference type="ARBA" id="ARBA00022737"/>
    </source>
</evidence>
<evidence type="ECO:0000256" key="4">
    <source>
        <dbReference type="ARBA" id="ARBA00022764"/>
    </source>
</evidence>
<dbReference type="EMBL" id="JACCFH010000001">
    <property type="protein sequence ID" value="NYG34796.1"/>
    <property type="molecule type" value="Genomic_DNA"/>
</dbReference>
<dbReference type="PROSITE" id="PS50914">
    <property type="entry name" value="BON"/>
    <property type="match status" value="1"/>
</dbReference>
<protein>
    <recommendedName>
        <fullName evidence="5">Osmotically-inducible protein Y</fullName>
    </recommendedName>
</protein>
<evidence type="ECO:0000256" key="2">
    <source>
        <dbReference type="ARBA" id="ARBA00022729"/>
    </source>
</evidence>
<dbReference type="Pfam" id="PF04972">
    <property type="entry name" value="BON"/>
    <property type="match status" value="1"/>
</dbReference>
<dbReference type="AlphaFoldDB" id="A0A7Y9U8P0"/>
<keyword evidence="9" id="KW-1185">Reference proteome</keyword>
<dbReference type="Gene3D" id="3.30.1340.30">
    <property type="match status" value="1"/>
</dbReference>
<accession>A0A7Y9U8P0</accession>
<feature type="signal peptide" evidence="6">
    <location>
        <begin position="1"/>
        <end position="31"/>
    </location>
</feature>
<dbReference type="InterPro" id="IPR014004">
    <property type="entry name" value="Transpt-assoc_nodulatn_dom_bac"/>
</dbReference>
<dbReference type="Proteomes" id="UP000518288">
    <property type="component" value="Unassembled WGS sequence"/>
</dbReference>
<dbReference type="PANTHER" id="PTHR34606:SF16">
    <property type="entry name" value="BON DOMAIN-CONTAINING PROTEIN"/>
    <property type="match status" value="1"/>
</dbReference>
<feature type="domain" description="BON" evidence="7">
    <location>
        <begin position="42"/>
        <end position="110"/>
    </location>
</feature>
<evidence type="ECO:0000259" key="7">
    <source>
        <dbReference type="PROSITE" id="PS50914"/>
    </source>
</evidence>
<dbReference type="InterPro" id="IPR007055">
    <property type="entry name" value="BON_dom"/>
</dbReference>
<evidence type="ECO:0000256" key="5">
    <source>
        <dbReference type="ARBA" id="ARBA00070588"/>
    </source>
</evidence>
<evidence type="ECO:0000256" key="1">
    <source>
        <dbReference type="ARBA" id="ARBA00004418"/>
    </source>
</evidence>
<feature type="chain" id="PRO_5030670367" description="Osmotically-inducible protein Y" evidence="6">
    <location>
        <begin position="32"/>
        <end position="110"/>
    </location>
</feature>
<comment type="subcellular location">
    <subcellularLocation>
        <location evidence="1">Periplasm</location>
    </subcellularLocation>
</comment>
<proteinExistence type="predicted"/>
<dbReference type="GO" id="GO:0042597">
    <property type="term" value="C:periplasmic space"/>
    <property type="evidence" value="ECO:0007669"/>
    <property type="project" value="UniProtKB-SubCell"/>
</dbReference>
<reference evidence="8 9" key="1">
    <citation type="submission" date="2020-07" db="EMBL/GenBank/DDBJ databases">
        <title>Genomic Encyclopedia of Archaeal and Bacterial Type Strains, Phase II (KMG-II): from individual species to whole genera.</title>
        <authorList>
            <person name="Goeker M."/>
        </authorList>
    </citation>
    <scope>NUCLEOTIDE SEQUENCE [LARGE SCALE GENOMIC DNA]</scope>
    <source>
        <strain evidence="8 9">DSM 21226</strain>
    </source>
</reference>
<dbReference type="InterPro" id="IPR051686">
    <property type="entry name" value="Lipoprotein_DolP"/>
</dbReference>
<name>A0A7Y9U8P0_9BURK</name>
<sequence>MTRPLARRFTLSLTATVAALTLVLASGCAVTRGQESVGAYVDDTAITTAVKARYVDNREVDASSISVETLNGTVMLSGFAKNSTERAMAESLAMKVGGVKSVKNEITVRP</sequence>
<dbReference type="FunFam" id="3.30.1340.30:FF:000001">
    <property type="entry name" value="Molecular chaperone OsmY"/>
    <property type="match status" value="1"/>
</dbReference>
<dbReference type="RefSeq" id="WP_179635394.1">
    <property type="nucleotide sequence ID" value="NZ_CAXYYM010000105.1"/>
</dbReference>
<dbReference type="SMART" id="SM00749">
    <property type="entry name" value="BON"/>
    <property type="match status" value="1"/>
</dbReference>
<evidence type="ECO:0000313" key="8">
    <source>
        <dbReference type="EMBL" id="NYG34796.1"/>
    </source>
</evidence>
<dbReference type="PROSITE" id="PS51257">
    <property type="entry name" value="PROKAR_LIPOPROTEIN"/>
    <property type="match status" value="1"/>
</dbReference>
<evidence type="ECO:0000313" key="9">
    <source>
        <dbReference type="Proteomes" id="UP000518288"/>
    </source>
</evidence>